<dbReference type="InterPro" id="IPR023146">
    <property type="entry name" value="YfbU_alpha-helical_sf"/>
</dbReference>
<dbReference type="Gene3D" id="1.10.287.680">
    <property type="entry name" value="Helix hairpin bin"/>
    <property type="match status" value="1"/>
</dbReference>
<protein>
    <recommendedName>
        <fullName evidence="1">UPF0304 protein SAMN02745781_02995</fullName>
    </recommendedName>
</protein>
<gene>
    <name evidence="2" type="ORF">SAMN02745781_02995</name>
</gene>
<keyword evidence="3" id="KW-1185">Reference proteome</keyword>
<accession>A0A1M5DWD5</accession>
<dbReference type="Gene3D" id="1.10.3190.10">
    <property type="entry name" value="yfbu gene product, domain 2"/>
    <property type="match status" value="1"/>
</dbReference>
<name>A0A1M5DWD5_VIBGA</name>
<dbReference type="PIRSF" id="PIRSF006272">
    <property type="entry name" value="UCP006272"/>
    <property type="match status" value="1"/>
</dbReference>
<dbReference type="SUPFAM" id="SSF116960">
    <property type="entry name" value="YfbU-like"/>
    <property type="match status" value="1"/>
</dbReference>
<sequence>MEMTNAQRLILSNQYLLMTQLDPENAEKYKRFRTIIERGYELHMRELNKEFGCLPESECSEIINIMEMYHAMQESYKQLASEDQGKIDARRLQFLGFDLSTETQLVHYVRFLVNSEGLYTHFEQSEHQFNSQVPMLDKYRRMAAKWQSCPRQYHLSVSEFQQIFNA</sequence>
<dbReference type="Proteomes" id="UP000184159">
    <property type="component" value="Unassembled WGS sequence"/>
</dbReference>
<dbReference type="EMBL" id="FQUH01000015">
    <property type="protein sequence ID" value="SHF71142.1"/>
    <property type="molecule type" value="Genomic_DNA"/>
</dbReference>
<dbReference type="InterPro" id="IPR005587">
    <property type="entry name" value="UPF0304_YfbU"/>
</dbReference>
<dbReference type="AlphaFoldDB" id="A0A1M5DWD5"/>
<reference evidence="3" key="1">
    <citation type="submission" date="2016-11" db="EMBL/GenBank/DDBJ databases">
        <authorList>
            <person name="Varghese N."/>
            <person name="Submissions S."/>
        </authorList>
    </citation>
    <scope>NUCLEOTIDE SEQUENCE [LARGE SCALE GENOMIC DNA]</scope>
    <source>
        <strain evidence="3">DSM 21264</strain>
    </source>
</reference>
<comment type="similarity">
    <text evidence="1">Belongs to the UPF0304 family.</text>
</comment>
<organism evidence="2 3">
    <name type="scientific">Vibrio gazogenes DSM 21264 = NBRC 103151</name>
    <dbReference type="NCBI Taxonomy" id="1123492"/>
    <lineage>
        <taxon>Bacteria</taxon>
        <taxon>Pseudomonadati</taxon>
        <taxon>Pseudomonadota</taxon>
        <taxon>Gammaproteobacteria</taxon>
        <taxon>Vibrionales</taxon>
        <taxon>Vibrionaceae</taxon>
        <taxon>Vibrio</taxon>
    </lineage>
</organism>
<dbReference type="Pfam" id="PF03887">
    <property type="entry name" value="YfbU"/>
    <property type="match status" value="1"/>
</dbReference>
<dbReference type="RefSeq" id="WP_072961041.1">
    <property type="nucleotide sequence ID" value="NZ_FQUH01000015.1"/>
</dbReference>
<proteinExistence type="inferred from homology"/>
<evidence type="ECO:0000313" key="3">
    <source>
        <dbReference type="Proteomes" id="UP000184159"/>
    </source>
</evidence>
<dbReference type="NCBIfam" id="NF003936">
    <property type="entry name" value="PRK05445.1"/>
    <property type="match status" value="1"/>
</dbReference>
<dbReference type="InterPro" id="IPR023145">
    <property type="entry name" value="YfbU_helix-hairpin_sf"/>
</dbReference>
<evidence type="ECO:0000313" key="2">
    <source>
        <dbReference type="EMBL" id="SHF71142.1"/>
    </source>
</evidence>
<dbReference type="HAMAP" id="MF_00762">
    <property type="entry name" value="UPF0304"/>
    <property type="match status" value="1"/>
</dbReference>
<evidence type="ECO:0000256" key="1">
    <source>
        <dbReference type="HAMAP-Rule" id="MF_00762"/>
    </source>
</evidence>